<comment type="caution">
    <text evidence="2">The sequence shown here is derived from an EMBL/GenBank/DDBJ whole genome shotgun (WGS) entry which is preliminary data.</text>
</comment>
<organism evidence="2 3">
    <name type="scientific">Parasutterella muris</name>
    <dbReference type="NCBI Taxonomy" id="2565572"/>
    <lineage>
        <taxon>Bacteria</taxon>
        <taxon>Pseudomonadati</taxon>
        <taxon>Pseudomonadota</taxon>
        <taxon>Betaproteobacteria</taxon>
        <taxon>Burkholderiales</taxon>
        <taxon>Sutterellaceae</taxon>
        <taxon>Parasutterella</taxon>
    </lineage>
</organism>
<dbReference type="OrthoDB" id="9765580at2"/>
<keyword evidence="3" id="KW-1185">Reference proteome</keyword>
<evidence type="ECO:0000313" key="2">
    <source>
        <dbReference type="EMBL" id="MVX56075.1"/>
    </source>
</evidence>
<dbReference type="PIRSF" id="PIRSF018688">
    <property type="entry name" value="UCP018688"/>
    <property type="match status" value="1"/>
</dbReference>
<evidence type="ECO:0000313" key="3">
    <source>
        <dbReference type="Proteomes" id="UP000472580"/>
    </source>
</evidence>
<dbReference type="PANTHER" id="PTHR41373">
    <property type="entry name" value="DUF2156 DOMAIN-CONTAINING PROTEIN"/>
    <property type="match status" value="1"/>
</dbReference>
<dbReference type="InterPro" id="IPR016732">
    <property type="entry name" value="UCP018688"/>
</dbReference>
<dbReference type="PANTHER" id="PTHR41373:SF1">
    <property type="entry name" value="PHOSPHATIDYLGLYCEROL LYSYLTRANSFERASE C-TERMINAL DOMAIN-CONTAINING PROTEIN"/>
    <property type="match status" value="1"/>
</dbReference>
<reference evidence="2 3" key="1">
    <citation type="submission" date="2019-12" db="EMBL/GenBank/DDBJ databases">
        <title>Microbes associate with the intestines of laboratory mice.</title>
        <authorList>
            <person name="Navarre W."/>
            <person name="Wong E."/>
        </authorList>
    </citation>
    <scope>NUCLEOTIDE SEQUENCE [LARGE SCALE GENOMIC DNA]</scope>
    <source>
        <strain evidence="2 3">NM82_D38</strain>
    </source>
</reference>
<dbReference type="InterPro" id="IPR024320">
    <property type="entry name" value="LPG_synthase_C"/>
</dbReference>
<protein>
    <submittedName>
        <fullName evidence="2">DUF2156 domain-containing protein</fullName>
    </submittedName>
</protein>
<dbReference type="InterPro" id="IPR016181">
    <property type="entry name" value="Acyl_CoA_acyltransferase"/>
</dbReference>
<name>A0A6L6YEG8_9BURK</name>
<sequence length="306" mass="35007">MKIELKPVTLEQLPLLKEQLPKLQTGDCNLSIASVIGRAEEYQIKWGLVEGELVLNWMPYPDIPAAYVLPLQSENILKIMQTLECSCKDCKEPLILFGRFTYMTEKISELMRYRNFITVSSNSWWDYVYDRSRIETLEGRDLHGKRNFNKRFYKAYPDAAFVPLDAPMIEKCRGFLAKWYEAHGEMTESLQAEKVAIEFAFDHFEDFGLIGGALVNGDDIFGFTYGSGVGGDIFSVHIEKADRNVTGAYPALASAFAKALPEEFKQINREEDLGLAGLRKAKEDWSPSTMIRKTLMRIQRDESRIE</sequence>
<evidence type="ECO:0000259" key="1">
    <source>
        <dbReference type="Pfam" id="PF09924"/>
    </source>
</evidence>
<dbReference type="AlphaFoldDB" id="A0A6L6YEG8"/>
<dbReference type="RefSeq" id="WP_160334508.1">
    <property type="nucleotide sequence ID" value="NZ_CALPCR010000002.1"/>
</dbReference>
<gene>
    <name evidence="2" type="ORF">E5987_02490</name>
</gene>
<dbReference type="SUPFAM" id="SSF55729">
    <property type="entry name" value="Acyl-CoA N-acyltransferases (Nat)"/>
    <property type="match status" value="2"/>
</dbReference>
<dbReference type="Pfam" id="PF09924">
    <property type="entry name" value="LPG_synthase_C"/>
    <property type="match status" value="1"/>
</dbReference>
<dbReference type="EMBL" id="WSRP01000005">
    <property type="protein sequence ID" value="MVX56075.1"/>
    <property type="molecule type" value="Genomic_DNA"/>
</dbReference>
<dbReference type="Proteomes" id="UP000472580">
    <property type="component" value="Unassembled WGS sequence"/>
</dbReference>
<accession>A0A6L6YEG8</accession>
<dbReference type="Gene3D" id="3.40.630.30">
    <property type="match status" value="1"/>
</dbReference>
<proteinExistence type="predicted"/>
<feature type="domain" description="Phosphatidylglycerol lysyltransferase C-terminal" evidence="1">
    <location>
        <begin position="124"/>
        <end position="291"/>
    </location>
</feature>